<feature type="non-terminal residue" evidence="2">
    <location>
        <position position="1"/>
    </location>
</feature>
<sequence length="75" mass="7458">RHQEEPGRAGAGRQPRPAIPGHFRSVGRGAASPVSVRAGGVTSAEEAGGQGATDAGGCVTGLLPRWPVPGSRHGP</sequence>
<dbReference type="AlphaFoldDB" id="A0A091GKN5"/>
<organism evidence="2 3">
    <name type="scientific">Cuculus canorus</name>
    <name type="common">Common cuckoo</name>
    <dbReference type="NCBI Taxonomy" id="55661"/>
    <lineage>
        <taxon>Eukaryota</taxon>
        <taxon>Metazoa</taxon>
        <taxon>Chordata</taxon>
        <taxon>Craniata</taxon>
        <taxon>Vertebrata</taxon>
        <taxon>Euteleostomi</taxon>
        <taxon>Archelosauria</taxon>
        <taxon>Archosauria</taxon>
        <taxon>Dinosauria</taxon>
        <taxon>Saurischia</taxon>
        <taxon>Theropoda</taxon>
        <taxon>Coelurosauria</taxon>
        <taxon>Aves</taxon>
        <taxon>Neognathae</taxon>
        <taxon>Neoaves</taxon>
        <taxon>Otidimorphae</taxon>
        <taxon>Cuculiformes</taxon>
        <taxon>Cuculidae</taxon>
        <taxon>Cuculus</taxon>
    </lineage>
</organism>
<accession>A0A091GKN5</accession>
<proteinExistence type="predicted"/>
<dbReference type="Proteomes" id="UP000053760">
    <property type="component" value="Unassembled WGS sequence"/>
</dbReference>
<evidence type="ECO:0000313" key="3">
    <source>
        <dbReference type="Proteomes" id="UP000053760"/>
    </source>
</evidence>
<keyword evidence="3" id="KW-1185">Reference proteome</keyword>
<feature type="region of interest" description="Disordered" evidence="1">
    <location>
        <begin position="1"/>
        <end position="75"/>
    </location>
</feature>
<evidence type="ECO:0000256" key="1">
    <source>
        <dbReference type="SAM" id="MobiDB-lite"/>
    </source>
</evidence>
<dbReference type="EMBL" id="KL447531">
    <property type="protein sequence ID" value="KFO74677.1"/>
    <property type="molecule type" value="Genomic_DNA"/>
</dbReference>
<evidence type="ECO:0000313" key="2">
    <source>
        <dbReference type="EMBL" id="KFO74677.1"/>
    </source>
</evidence>
<name>A0A091GKN5_CUCCA</name>
<protein>
    <submittedName>
        <fullName evidence="2">Uncharacterized protein</fullName>
    </submittedName>
</protein>
<feature type="non-terminal residue" evidence="2">
    <location>
        <position position="75"/>
    </location>
</feature>
<reference evidence="2 3" key="1">
    <citation type="submission" date="2014-04" db="EMBL/GenBank/DDBJ databases">
        <title>Genome evolution of avian class.</title>
        <authorList>
            <person name="Zhang G."/>
            <person name="Li C."/>
        </authorList>
    </citation>
    <scope>NUCLEOTIDE SEQUENCE [LARGE SCALE GENOMIC DNA]</scope>
    <source>
        <strain evidence="2">BGI_N303</strain>
    </source>
</reference>
<gene>
    <name evidence="2" type="ORF">N303_00301</name>
</gene>